<evidence type="ECO:0000313" key="3">
    <source>
        <dbReference type="Proteomes" id="UP000704960"/>
    </source>
</evidence>
<comment type="caution">
    <text evidence="2">The sequence shown here is derived from an EMBL/GenBank/DDBJ whole genome shotgun (WGS) entry which is preliminary data.</text>
</comment>
<accession>A0A932YWH5</accession>
<proteinExistence type="predicted"/>
<dbReference type="Proteomes" id="UP000704960">
    <property type="component" value="Unassembled WGS sequence"/>
</dbReference>
<reference evidence="2" key="1">
    <citation type="submission" date="2020-07" db="EMBL/GenBank/DDBJ databases">
        <title>Huge and variable diversity of episymbiotic CPR bacteria and DPANN archaea in groundwater ecosystems.</title>
        <authorList>
            <person name="He C.Y."/>
            <person name="Keren R."/>
            <person name="Whittaker M."/>
            <person name="Farag I.F."/>
            <person name="Doudna J."/>
            <person name="Cate J.H.D."/>
            <person name="Banfield J.F."/>
        </authorList>
    </citation>
    <scope>NUCLEOTIDE SEQUENCE</scope>
    <source>
        <strain evidence="2">NC_groundwater_1226_Ag_S-0.1um_59_124</strain>
    </source>
</reference>
<protein>
    <submittedName>
        <fullName evidence="2">DUF3105 domain-containing protein</fullName>
    </submittedName>
</protein>
<sequence>MANGQLPSERDQRIAAAGRRRLLRSALWIGIAVLVVAGGGYGLIRYSREQSVHLPGVAIPDQGRQHAALGTPFEYNSNPPTSGPHFDNPEEWGIFRKEIPDQIMVHNLEHGGVWISYRPGIATSTIERLEALGREFGRKVIMAPRQANDSDIALAAWTRLDKFSESEFSEERVRDFVRAWRNKGPEFVP</sequence>
<gene>
    <name evidence="2" type="ORF">HY474_01060</name>
</gene>
<keyword evidence="1" id="KW-1133">Transmembrane helix</keyword>
<evidence type="ECO:0000313" key="2">
    <source>
        <dbReference type="EMBL" id="MBI4132199.1"/>
    </source>
</evidence>
<name>A0A932YWH5_9BACT</name>
<dbReference type="InterPro" id="IPR021454">
    <property type="entry name" value="DUF3105"/>
</dbReference>
<feature type="transmembrane region" description="Helical" evidence="1">
    <location>
        <begin position="21"/>
        <end position="44"/>
    </location>
</feature>
<dbReference type="EMBL" id="JACQMJ010000005">
    <property type="protein sequence ID" value="MBI4132199.1"/>
    <property type="molecule type" value="Genomic_DNA"/>
</dbReference>
<keyword evidence="1" id="KW-0812">Transmembrane</keyword>
<dbReference type="Pfam" id="PF11303">
    <property type="entry name" value="DUF3105"/>
    <property type="match status" value="1"/>
</dbReference>
<organism evidence="2 3">
    <name type="scientific">Candidatus Sungiibacteriota bacterium</name>
    <dbReference type="NCBI Taxonomy" id="2750080"/>
    <lineage>
        <taxon>Bacteria</taxon>
        <taxon>Candidatus Sungiibacteriota</taxon>
    </lineage>
</organism>
<keyword evidence="1" id="KW-0472">Membrane</keyword>
<evidence type="ECO:0000256" key="1">
    <source>
        <dbReference type="SAM" id="Phobius"/>
    </source>
</evidence>
<dbReference type="AlphaFoldDB" id="A0A932YWH5"/>